<dbReference type="EMBL" id="AP022610">
    <property type="protein sequence ID" value="BBZ28494.1"/>
    <property type="molecule type" value="Genomic_DNA"/>
</dbReference>
<dbReference type="KEGG" id="mmag:MMAD_27890"/>
<accession>A0A7I7XH23</accession>
<keyword evidence="1" id="KW-1133">Transmembrane helix</keyword>
<keyword evidence="1" id="KW-0472">Membrane</keyword>
<keyword evidence="3" id="KW-1185">Reference proteome</keyword>
<feature type="transmembrane region" description="Helical" evidence="1">
    <location>
        <begin position="7"/>
        <end position="29"/>
    </location>
</feature>
<reference evidence="2 3" key="1">
    <citation type="journal article" date="2019" name="Emerg. Microbes Infect.">
        <title>Comprehensive subspecies identification of 175 nontuberculous mycobacteria species based on 7547 genomic profiles.</title>
        <authorList>
            <person name="Matsumoto Y."/>
            <person name="Kinjo T."/>
            <person name="Motooka D."/>
            <person name="Nabeya D."/>
            <person name="Jung N."/>
            <person name="Uechi K."/>
            <person name="Horii T."/>
            <person name="Iida T."/>
            <person name="Fujita J."/>
            <person name="Nakamura S."/>
        </authorList>
    </citation>
    <scope>NUCLEOTIDE SEQUENCE [LARGE SCALE GENOMIC DNA]</scope>
    <source>
        <strain evidence="2 3">JCM 13574</strain>
    </source>
</reference>
<name>A0A7I7XH23_9MYCO</name>
<gene>
    <name evidence="2" type="ORF">MMAD_27890</name>
</gene>
<sequence length="58" mass="6261">MSARSLYAVLFYGPPAVAGLTVIGSFFFAKRRWGFLVPLGALILLGVDLAALAAMFRR</sequence>
<organism evidence="2 3">
    <name type="scientific">Mycolicibacterium madagascariense</name>
    <dbReference type="NCBI Taxonomy" id="212765"/>
    <lineage>
        <taxon>Bacteria</taxon>
        <taxon>Bacillati</taxon>
        <taxon>Actinomycetota</taxon>
        <taxon>Actinomycetes</taxon>
        <taxon>Mycobacteriales</taxon>
        <taxon>Mycobacteriaceae</taxon>
        <taxon>Mycolicibacterium</taxon>
    </lineage>
</organism>
<evidence type="ECO:0000256" key="1">
    <source>
        <dbReference type="SAM" id="Phobius"/>
    </source>
</evidence>
<dbReference type="Proteomes" id="UP000466517">
    <property type="component" value="Chromosome"/>
</dbReference>
<evidence type="ECO:0000313" key="2">
    <source>
        <dbReference type="EMBL" id="BBZ28494.1"/>
    </source>
</evidence>
<feature type="transmembrane region" description="Helical" evidence="1">
    <location>
        <begin position="35"/>
        <end position="56"/>
    </location>
</feature>
<protein>
    <submittedName>
        <fullName evidence="2">Uncharacterized protein</fullName>
    </submittedName>
</protein>
<proteinExistence type="predicted"/>
<keyword evidence="1" id="KW-0812">Transmembrane</keyword>
<evidence type="ECO:0000313" key="3">
    <source>
        <dbReference type="Proteomes" id="UP000466517"/>
    </source>
</evidence>
<dbReference type="AlphaFoldDB" id="A0A7I7XH23"/>